<comment type="caution">
    <text evidence="3">The sequence shown here is derived from an EMBL/GenBank/DDBJ whole genome shotgun (WGS) entry which is preliminary data.</text>
</comment>
<evidence type="ECO:0000256" key="2">
    <source>
        <dbReference type="SAM" id="MobiDB-lite"/>
    </source>
</evidence>
<feature type="coiled-coil region" evidence="1">
    <location>
        <begin position="160"/>
        <end position="201"/>
    </location>
</feature>
<gene>
    <name evidence="3" type="ORF">F5878DRAFT_666524</name>
</gene>
<sequence>MSTLKRKNDAFYLETTSSKRATTGTNIQRTPLRTFVNGQTHLPPTPLSKTRVKQEKLPPIERSPEHNKRKEAEEEEEDEPESQLPIAERERIQQNIQQKYDELVLDFNKKSFEVTTLEGKVKVTQAQLSSSQEQLRHLTDSQKDLIHDFQQKQQKSIQTEQRLRAERNQYQKELASVQAERDTAVSERNAAQMANSQAEEELQDYRQFFVLHARLLTVAQACDRAQ</sequence>
<reference evidence="3" key="1">
    <citation type="submission" date="2022-08" db="EMBL/GenBank/DDBJ databases">
        <authorList>
            <consortium name="DOE Joint Genome Institute"/>
            <person name="Min B."/>
            <person name="Riley R."/>
            <person name="Sierra-Patev S."/>
            <person name="Naranjo-Ortiz M."/>
            <person name="Looney B."/>
            <person name="Konkel Z."/>
            <person name="Slot J.C."/>
            <person name="Sakamoto Y."/>
            <person name="Steenwyk J.L."/>
            <person name="Rokas A."/>
            <person name="Carro J."/>
            <person name="Camarero S."/>
            <person name="Ferreira P."/>
            <person name="Molpeceres G."/>
            <person name="Ruiz-Duenas F.J."/>
            <person name="Serrano A."/>
            <person name="Henrissat B."/>
            <person name="Drula E."/>
            <person name="Hughes K.W."/>
            <person name="Mata J.L."/>
            <person name="Ishikawa N.K."/>
            <person name="Vargas-Isla R."/>
            <person name="Ushijima S."/>
            <person name="Smith C.A."/>
            <person name="Ahrendt S."/>
            <person name="Andreopoulos W."/>
            <person name="He G."/>
            <person name="Labutti K."/>
            <person name="Lipzen A."/>
            <person name="Ng V."/>
            <person name="Sandor L."/>
            <person name="Barry K."/>
            <person name="Martinez A.T."/>
            <person name="Xiao Y."/>
            <person name="Gibbons J.G."/>
            <person name="Terashima K."/>
            <person name="Hibbett D.S."/>
            <person name="Grigoriev I.V."/>
        </authorList>
    </citation>
    <scope>NUCLEOTIDE SEQUENCE</scope>
    <source>
        <strain evidence="3">TFB9207</strain>
    </source>
</reference>
<proteinExistence type="predicted"/>
<dbReference type="AlphaFoldDB" id="A0AA38NXL1"/>
<evidence type="ECO:0000313" key="3">
    <source>
        <dbReference type="EMBL" id="KAJ3832494.1"/>
    </source>
</evidence>
<dbReference type="SUPFAM" id="SSF57997">
    <property type="entry name" value="Tropomyosin"/>
    <property type="match status" value="1"/>
</dbReference>
<keyword evidence="1" id="KW-0175">Coiled coil</keyword>
<name>A0AA38NXL1_9AGAR</name>
<feature type="region of interest" description="Disordered" evidence="2">
    <location>
        <begin position="1"/>
        <end position="86"/>
    </location>
</feature>
<keyword evidence="4" id="KW-1185">Reference proteome</keyword>
<dbReference type="Proteomes" id="UP001163846">
    <property type="component" value="Unassembled WGS sequence"/>
</dbReference>
<feature type="compositionally biased region" description="Basic and acidic residues" evidence="2">
    <location>
        <begin position="52"/>
        <end position="72"/>
    </location>
</feature>
<dbReference type="EMBL" id="MU806942">
    <property type="protein sequence ID" value="KAJ3832494.1"/>
    <property type="molecule type" value="Genomic_DNA"/>
</dbReference>
<feature type="compositionally biased region" description="Polar residues" evidence="2">
    <location>
        <begin position="14"/>
        <end position="42"/>
    </location>
</feature>
<evidence type="ECO:0000256" key="1">
    <source>
        <dbReference type="SAM" id="Coils"/>
    </source>
</evidence>
<evidence type="ECO:0000313" key="4">
    <source>
        <dbReference type="Proteomes" id="UP001163846"/>
    </source>
</evidence>
<accession>A0AA38NXL1</accession>
<protein>
    <submittedName>
        <fullName evidence="3">Uncharacterized protein</fullName>
    </submittedName>
</protein>
<organism evidence="3 4">
    <name type="scientific">Lentinula raphanica</name>
    <dbReference type="NCBI Taxonomy" id="153919"/>
    <lineage>
        <taxon>Eukaryota</taxon>
        <taxon>Fungi</taxon>
        <taxon>Dikarya</taxon>
        <taxon>Basidiomycota</taxon>
        <taxon>Agaricomycotina</taxon>
        <taxon>Agaricomycetes</taxon>
        <taxon>Agaricomycetidae</taxon>
        <taxon>Agaricales</taxon>
        <taxon>Marasmiineae</taxon>
        <taxon>Omphalotaceae</taxon>
        <taxon>Lentinula</taxon>
    </lineage>
</organism>